<dbReference type="EMBL" id="BMXG01000009">
    <property type="protein sequence ID" value="GHC01613.1"/>
    <property type="molecule type" value="Genomic_DNA"/>
</dbReference>
<reference evidence="3" key="2">
    <citation type="submission" date="2020-09" db="EMBL/GenBank/DDBJ databases">
        <authorList>
            <person name="Sun Q."/>
            <person name="Kim S."/>
        </authorList>
    </citation>
    <scope>NUCLEOTIDE SEQUENCE</scope>
    <source>
        <strain evidence="3">KCTC 12870</strain>
    </source>
</reference>
<dbReference type="RefSeq" id="WP_189514202.1">
    <property type="nucleotide sequence ID" value="NZ_BMXG01000009.1"/>
</dbReference>
<keyword evidence="4" id="KW-1185">Reference proteome</keyword>
<dbReference type="Pfam" id="PF13416">
    <property type="entry name" value="SBP_bac_8"/>
    <property type="match status" value="1"/>
</dbReference>
<evidence type="ECO:0000256" key="1">
    <source>
        <dbReference type="ARBA" id="ARBA00004418"/>
    </source>
</evidence>
<comment type="similarity">
    <text evidence="2">Belongs to the bacterial solute-binding protein 1 family.</text>
</comment>
<dbReference type="GO" id="GO:0042597">
    <property type="term" value="C:periplasmic space"/>
    <property type="evidence" value="ECO:0007669"/>
    <property type="project" value="UniProtKB-SubCell"/>
</dbReference>
<evidence type="ECO:0000256" key="2">
    <source>
        <dbReference type="ARBA" id="ARBA00008520"/>
    </source>
</evidence>
<dbReference type="InterPro" id="IPR006059">
    <property type="entry name" value="SBP"/>
</dbReference>
<organism evidence="3 4">
    <name type="scientific">Cerasicoccus arenae</name>
    <dbReference type="NCBI Taxonomy" id="424488"/>
    <lineage>
        <taxon>Bacteria</taxon>
        <taxon>Pseudomonadati</taxon>
        <taxon>Verrucomicrobiota</taxon>
        <taxon>Opitutia</taxon>
        <taxon>Puniceicoccales</taxon>
        <taxon>Cerasicoccaceae</taxon>
        <taxon>Cerasicoccus</taxon>
    </lineage>
</organism>
<gene>
    <name evidence="3" type="ORF">GCM10007047_17700</name>
</gene>
<evidence type="ECO:0000313" key="3">
    <source>
        <dbReference type="EMBL" id="GHC01613.1"/>
    </source>
</evidence>
<dbReference type="InterPro" id="IPR050490">
    <property type="entry name" value="Bact_solute-bd_prot1"/>
</dbReference>
<evidence type="ECO:0000313" key="4">
    <source>
        <dbReference type="Proteomes" id="UP000642829"/>
    </source>
</evidence>
<dbReference type="AlphaFoldDB" id="A0A8J3DBK9"/>
<protein>
    <recommendedName>
        <fullName evidence="5">Extracellular solute-binding protein</fullName>
    </recommendedName>
</protein>
<proteinExistence type="inferred from homology"/>
<comment type="caution">
    <text evidence="3">The sequence shown here is derived from an EMBL/GenBank/DDBJ whole genome shotgun (WGS) entry which is preliminary data.</text>
</comment>
<dbReference type="SUPFAM" id="SSF53850">
    <property type="entry name" value="Periplasmic binding protein-like II"/>
    <property type="match status" value="1"/>
</dbReference>
<dbReference type="Gene3D" id="3.40.190.10">
    <property type="entry name" value="Periplasmic binding protein-like II"/>
    <property type="match status" value="1"/>
</dbReference>
<dbReference type="PANTHER" id="PTHR43649">
    <property type="entry name" value="ARABINOSE-BINDING PROTEIN-RELATED"/>
    <property type="match status" value="1"/>
</dbReference>
<reference evidence="3" key="1">
    <citation type="journal article" date="2014" name="Int. J. Syst. Evol. Microbiol.">
        <title>Complete genome sequence of Corynebacterium casei LMG S-19264T (=DSM 44701T), isolated from a smear-ripened cheese.</title>
        <authorList>
            <consortium name="US DOE Joint Genome Institute (JGI-PGF)"/>
            <person name="Walter F."/>
            <person name="Albersmeier A."/>
            <person name="Kalinowski J."/>
            <person name="Ruckert C."/>
        </authorList>
    </citation>
    <scope>NUCLEOTIDE SEQUENCE</scope>
    <source>
        <strain evidence="3">KCTC 12870</strain>
    </source>
</reference>
<sequence>MIHLRGITWDHPRGYAPLEASVEEYETVQNIRIEWVRRTLKDFGDADLRHLSNDYDLLIIDHPHIGVAADSNALRPFDQLLGADELSKFAADSSGPSYASYQYLSKQWAIPIDAACQVAVFRPDLVDEYELPTSWPNLARFASNLKARGLYLCTPLCPTDAMCCFLTLCAQNGYSSLANRPNEKQSEVLIAALGALQMLRDHGHPQSTEWNPIQLLEAMSRGEDIAYCPLAFGYSNYSRIGYRPKQLQFHGIPGQDNALLGGAGIAISSQCKFPREAAAYACHVAGQAYQKSNYTVSGGQPASRTAWEDKEADMHAGGFFSQTYPTLQKAYTRPRNKSWPAFQESLGVHLHTFLINNNSIEDTIVSISDLISLYHSK</sequence>
<name>A0A8J3DBK9_9BACT</name>
<dbReference type="Proteomes" id="UP000642829">
    <property type="component" value="Unassembled WGS sequence"/>
</dbReference>
<comment type="subcellular location">
    <subcellularLocation>
        <location evidence="1">Periplasm</location>
    </subcellularLocation>
</comment>
<accession>A0A8J3DBK9</accession>
<evidence type="ECO:0008006" key="5">
    <source>
        <dbReference type="Google" id="ProtNLM"/>
    </source>
</evidence>